<feature type="non-terminal residue" evidence="1">
    <location>
        <position position="1"/>
    </location>
</feature>
<accession>X1K7C1</accession>
<dbReference type="EMBL" id="BARU01041222">
    <property type="protein sequence ID" value="GAH86159.1"/>
    <property type="molecule type" value="Genomic_DNA"/>
</dbReference>
<evidence type="ECO:0000313" key="1">
    <source>
        <dbReference type="EMBL" id="GAH86159.1"/>
    </source>
</evidence>
<reference evidence="1" key="1">
    <citation type="journal article" date="2014" name="Front. Microbiol.">
        <title>High frequency of phylogenetically diverse reductive dehalogenase-homologous genes in deep subseafloor sedimentary metagenomes.</title>
        <authorList>
            <person name="Kawai M."/>
            <person name="Futagami T."/>
            <person name="Toyoda A."/>
            <person name="Takaki Y."/>
            <person name="Nishi S."/>
            <person name="Hori S."/>
            <person name="Arai W."/>
            <person name="Tsubouchi T."/>
            <person name="Morono Y."/>
            <person name="Uchiyama I."/>
            <person name="Ito T."/>
            <person name="Fujiyama A."/>
            <person name="Inagaki F."/>
            <person name="Takami H."/>
        </authorList>
    </citation>
    <scope>NUCLEOTIDE SEQUENCE</scope>
    <source>
        <strain evidence="1">Expedition CK06-06</strain>
    </source>
</reference>
<protein>
    <recommendedName>
        <fullName evidence="2">CCA-adding enzyme C-terminal domain-containing protein</fullName>
    </recommendedName>
</protein>
<evidence type="ECO:0008006" key="2">
    <source>
        <dbReference type="Google" id="ProtNLM"/>
    </source>
</evidence>
<dbReference type="AlphaFoldDB" id="X1K7C1"/>
<dbReference type="SUPFAM" id="SSF81891">
    <property type="entry name" value="Poly A polymerase C-terminal region-like"/>
    <property type="match status" value="1"/>
</dbReference>
<sequence length="89" mass="9655">PSGVSQSAIIANSLATGSAIARRHMETFLHTLRYVKPALTGDDLIKMGITSGLQIKEVLNLLHEARLDGKVTTKQGEEELVKGWLAQTE</sequence>
<proteinExistence type="predicted"/>
<name>X1K7C1_9ZZZZ</name>
<gene>
    <name evidence="1" type="ORF">S03H2_63595</name>
</gene>
<dbReference type="Gene3D" id="1.10.3090.10">
    <property type="entry name" value="cca-adding enzyme, domain 2"/>
    <property type="match status" value="1"/>
</dbReference>
<organism evidence="1">
    <name type="scientific">marine sediment metagenome</name>
    <dbReference type="NCBI Taxonomy" id="412755"/>
    <lineage>
        <taxon>unclassified sequences</taxon>
        <taxon>metagenomes</taxon>
        <taxon>ecological metagenomes</taxon>
    </lineage>
</organism>
<comment type="caution">
    <text evidence="1">The sequence shown here is derived from an EMBL/GenBank/DDBJ whole genome shotgun (WGS) entry which is preliminary data.</text>
</comment>